<dbReference type="AlphaFoldDB" id="A0A0F9ZRS6"/>
<accession>A0A0F9ZRS6</accession>
<dbReference type="Proteomes" id="UP000033995">
    <property type="component" value="Unassembled WGS sequence"/>
</dbReference>
<reference evidence="1 2" key="1">
    <citation type="journal article" date="2015" name="Nature">
        <title>rRNA introns, odd ribosomes, and small enigmatic genomes across a large radiation of phyla.</title>
        <authorList>
            <person name="Brown C.T."/>
            <person name="Hug L.A."/>
            <person name="Thomas B.C."/>
            <person name="Sharon I."/>
            <person name="Castelle C.J."/>
            <person name="Singh A."/>
            <person name="Wilkins M.J."/>
            <person name="Williams K.H."/>
            <person name="Banfield J.F."/>
        </authorList>
    </citation>
    <scope>NUCLEOTIDE SEQUENCE [LARGE SCALE GENOMIC DNA]</scope>
</reference>
<protein>
    <submittedName>
        <fullName evidence="1">Uncharacterized protein</fullName>
    </submittedName>
</protein>
<comment type="caution">
    <text evidence="1">The sequence shown here is derived from an EMBL/GenBank/DDBJ whole genome shotgun (WGS) entry which is preliminary data.</text>
</comment>
<organism evidence="1 2">
    <name type="scientific">Candidatus Woesebacteria bacterium GW2011_GWA2_33_28</name>
    <dbReference type="NCBI Taxonomy" id="1618561"/>
    <lineage>
        <taxon>Bacteria</taxon>
        <taxon>Candidatus Woeseibacteriota</taxon>
    </lineage>
</organism>
<evidence type="ECO:0000313" key="1">
    <source>
        <dbReference type="EMBL" id="KKP46909.1"/>
    </source>
</evidence>
<name>A0A0F9ZRS6_9BACT</name>
<sequence>MFEGVFVFINMDISIIKKLVANLAIPNDVGMVLVDQDGEINLLTLDGDKVKDVTLKELEALIFKETHPQAPKDWRKWSSKKGKEF</sequence>
<gene>
    <name evidence="1" type="ORF">UR38_C0007G0037</name>
</gene>
<dbReference type="EMBL" id="LBOZ01000007">
    <property type="protein sequence ID" value="KKP46909.1"/>
    <property type="molecule type" value="Genomic_DNA"/>
</dbReference>
<evidence type="ECO:0000313" key="2">
    <source>
        <dbReference type="Proteomes" id="UP000033995"/>
    </source>
</evidence>
<proteinExistence type="predicted"/>